<dbReference type="STRING" id="697281.Mahau_0648"/>
<dbReference type="eggNOG" id="COG0673">
    <property type="taxonomic scope" value="Bacteria"/>
</dbReference>
<evidence type="ECO:0000256" key="2">
    <source>
        <dbReference type="ARBA" id="ARBA00023002"/>
    </source>
</evidence>
<dbReference type="SUPFAM" id="SSF51735">
    <property type="entry name" value="NAD(P)-binding Rossmann-fold domains"/>
    <property type="match status" value="1"/>
</dbReference>
<evidence type="ECO:0000313" key="6">
    <source>
        <dbReference type="Proteomes" id="UP000008457"/>
    </source>
</evidence>
<dbReference type="EMBL" id="CP002360">
    <property type="protein sequence ID" value="AEE95851.1"/>
    <property type="molecule type" value="Genomic_DNA"/>
</dbReference>
<dbReference type="Gene3D" id="3.40.50.720">
    <property type="entry name" value="NAD(P)-binding Rossmann-like Domain"/>
    <property type="match status" value="1"/>
</dbReference>
<name>F4A033_MAHA5</name>
<comment type="similarity">
    <text evidence="1">Belongs to the Gfo/Idh/MocA family.</text>
</comment>
<dbReference type="KEGG" id="mas:Mahau_0648"/>
<gene>
    <name evidence="5" type="ordered locus">Mahau_0648</name>
</gene>
<keyword evidence="6" id="KW-1185">Reference proteome</keyword>
<evidence type="ECO:0000259" key="4">
    <source>
        <dbReference type="Pfam" id="PF22725"/>
    </source>
</evidence>
<dbReference type="Proteomes" id="UP000008457">
    <property type="component" value="Chromosome"/>
</dbReference>
<proteinExistence type="inferred from homology"/>
<reference evidence="6" key="1">
    <citation type="submission" date="2010-11" db="EMBL/GenBank/DDBJ databases">
        <title>The complete genome of Mahella australiensis DSM 15567.</title>
        <authorList>
            <consortium name="US DOE Joint Genome Institute (JGI-PGF)"/>
            <person name="Lucas S."/>
            <person name="Copeland A."/>
            <person name="Lapidus A."/>
            <person name="Bruce D."/>
            <person name="Goodwin L."/>
            <person name="Pitluck S."/>
            <person name="Kyrpides N."/>
            <person name="Mavromatis K."/>
            <person name="Pagani I."/>
            <person name="Ivanova N."/>
            <person name="Teshima H."/>
            <person name="Brettin T."/>
            <person name="Detter J.C."/>
            <person name="Han C."/>
            <person name="Tapia R."/>
            <person name="Land M."/>
            <person name="Hauser L."/>
            <person name="Markowitz V."/>
            <person name="Cheng J.-F."/>
            <person name="Hugenholtz P."/>
            <person name="Woyke T."/>
            <person name="Wu D."/>
            <person name="Spring S."/>
            <person name="Pukall R."/>
            <person name="Steenblock K."/>
            <person name="Schneider S."/>
            <person name="Klenk H.-P."/>
            <person name="Eisen J.A."/>
        </authorList>
    </citation>
    <scope>NUCLEOTIDE SEQUENCE [LARGE SCALE GENOMIC DNA]</scope>
    <source>
        <strain evidence="6">DSM 15567 / CIP 107919 / 50-1 BON</strain>
    </source>
</reference>
<dbReference type="AlphaFoldDB" id="F4A033"/>
<dbReference type="InterPro" id="IPR055170">
    <property type="entry name" value="GFO_IDH_MocA-like_dom"/>
</dbReference>
<dbReference type="Pfam" id="PF22725">
    <property type="entry name" value="GFO_IDH_MocA_C3"/>
    <property type="match status" value="1"/>
</dbReference>
<dbReference type="Gene3D" id="3.30.360.10">
    <property type="entry name" value="Dihydrodipicolinate Reductase, domain 2"/>
    <property type="match status" value="1"/>
</dbReference>
<dbReference type="GO" id="GO:0016491">
    <property type="term" value="F:oxidoreductase activity"/>
    <property type="evidence" value="ECO:0007669"/>
    <property type="project" value="UniProtKB-KW"/>
</dbReference>
<dbReference type="InterPro" id="IPR000683">
    <property type="entry name" value="Gfo/Idh/MocA-like_OxRdtase_N"/>
</dbReference>
<dbReference type="HOGENOM" id="CLU_023194_5_0_9"/>
<organism evidence="5 6">
    <name type="scientific">Mahella australiensis (strain DSM 15567 / CIP 107919 / 50-1 BON)</name>
    <dbReference type="NCBI Taxonomy" id="697281"/>
    <lineage>
        <taxon>Bacteria</taxon>
        <taxon>Bacillati</taxon>
        <taxon>Bacillota</taxon>
        <taxon>Clostridia</taxon>
        <taxon>Thermoanaerobacterales</taxon>
        <taxon>Thermoanaerobacterales Family IV. Incertae Sedis</taxon>
        <taxon>Mahella</taxon>
    </lineage>
</organism>
<dbReference type="Pfam" id="PF01408">
    <property type="entry name" value="GFO_IDH_MocA"/>
    <property type="match status" value="1"/>
</dbReference>
<accession>F4A033</accession>
<evidence type="ECO:0000259" key="3">
    <source>
        <dbReference type="Pfam" id="PF01408"/>
    </source>
</evidence>
<dbReference type="PANTHER" id="PTHR22604">
    <property type="entry name" value="OXIDOREDUCTASES"/>
    <property type="match status" value="1"/>
</dbReference>
<keyword evidence="2" id="KW-0560">Oxidoreductase</keyword>
<evidence type="ECO:0000313" key="5">
    <source>
        <dbReference type="EMBL" id="AEE95851.1"/>
    </source>
</evidence>
<dbReference type="InterPro" id="IPR050984">
    <property type="entry name" value="Gfo/Idh/MocA_domain"/>
</dbReference>
<evidence type="ECO:0000256" key="1">
    <source>
        <dbReference type="ARBA" id="ARBA00010928"/>
    </source>
</evidence>
<feature type="domain" description="GFO/IDH/MocA-like oxidoreductase" evidence="4">
    <location>
        <begin position="134"/>
        <end position="249"/>
    </location>
</feature>
<dbReference type="GO" id="GO:0000166">
    <property type="term" value="F:nucleotide binding"/>
    <property type="evidence" value="ECO:0007669"/>
    <property type="project" value="InterPro"/>
</dbReference>
<protein>
    <submittedName>
        <fullName evidence="5">Oxidoreductase domain protein</fullName>
    </submittedName>
</protein>
<reference evidence="5 6" key="2">
    <citation type="journal article" date="2011" name="Stand. Genomic Sci.">
        <title>Complete genome sequence of Mahella australiensis type strain (50-1 BON).</title>
        <authorList>
            <person name="Sikorski J."/>
            <person name="Teshima H."/>
            <person name="Nolan M."/>
            <person name="Lucas S."/>
            <person name="Hammon N."/>
            <person name="Deshpande S."/>
            <person name="Cheng J.F."/>
            <person name="Pitluck S."/>
            <person name="Liolios K."/>
            <person name="Pagani I."/>
            <person name="Ivanova N."/>
            <person name="Huntemann M."/>
            <person name="Mavromatis K."/>
            <person name="Ovchinikova G."/>
            <person name="Pati A."/>
            <person name="Tapia R."/>
            <person name="Han C."/>
            <person name="Goodwin L."/>
            <person name="Chen A."/>
            <person name="Palaniappan K."/>
            <person name="Land M."/>
            <person name="Hauser L."/>
            <person name="Ngatchou-Djao O.D."/>
            <person name="Rohde M."/>
            <person name="Pukall R."/>
            <person name="Spring S."/>
            <person name="Abt B."/>
            <person name="Goker M."/>
            <person name="Detter J.C."/>
            <person name="Woyke T."/>
            <person name="Bristow J."/>
            <person name="Markowitz V."/>
            <person name="Hugenholtz P."/>
            <person name="Eisen J.A."/>
            <person name="Kyrpides N.C."/>
            <person name="Klenk H.P."/>
            <person name="Lapidus A."/>
        </authorList>
    </citation>
    <scope>NUCLEOTIDE SEQUENCE [LARGE SCALE GENOMIC DNA]</scope>
    <source>
        <strain evidence="6">DSM 15567 / CIP 107919 / 50-1 BON</strain>
    </source>
</reference>
<dbReference type="InterPro" id="IPR036291">
    <property type="entry name" value="NAD(P)-bd_dom_sf"/>
</dbReference>
<dbReference type="PANTHER" id="PTHR22604:SF105">
    <property type="entry name" value="TRANS-1,2-DIHYDROBENZENE-1,2-DIOL DEHYDROGENASE"/>
    <property type="match status" value="1"/>
</dbReference>
<feature type="domain" description="Gfo/Idh/MocA-like oxidoreductase N-terminal" evidence="3">
    <location>
        <begin position="5"/>
        <end position="124"/>
    </location>
</feature>
<dbReference type="SUPFAM" id="SSF55347">
    <property type="entry name" value="Glyceraldehyde-3-phosphate dehydrogenase-like, C-terminal domain"/>
    <property type="match status" value="1"/>
</dbReference>
<dbReference type="RefSeq" id="WP_013780284.1">
    <property type="nucleotide sequence ID" value="NC_015520.1"/>
</dbReference>
<sequence>MSDKINWGVLGCARIAVEKVIPSMKLSRHSQFYAIASRDKSRADRIADRLGASKSYGNYDELLSDPDIQAVYIPLPNHLHEEWTIKAAQRGKHVLCEKPMGITAMACRRMIDVCRDNGVYLMEAFMYRLHPATQKVKQLIDQGVIGEIRLFEGLFSGMFANDKDYRMYKEFGGGSLYDVGCYAVNAARYFIGKEPLSVFAHARNRNGIDIDTSVSAVMMFDDMAIASIYSGFDSSDVNRYSIIGTEGVIDVPSGFAFWPVGDVNFVVTVGGKSQPIVIPAINQYVCELDEFSTAILDGRPLTLDVEDAYKNARVIEALHLSWRNNAVVNIE</sequence>